<protein>
    <submittedName>
        <fullName evidence="2">Putative GH25 family protein</fullName>
    </submittedName>
</protein>
<accession>A0A316IH35</accession>
<evidence type="ECO:0000313" key="2">
    <source>
        <dbReference type="EMBL" id="PWK92120.1"/>
    </source>
</evidence>
<comment type="caution">
    <text evidence="2">The sequence shown here is derived from an EMBL/GenBank/DDBJ whole genome shotgun (WGS) entry which is preliminary data.</text>
</comment>
<sequence>MPKLSSKWTVLALALALPLAAQAHKMWMVPSATNVSGADPWVTVDAAVSNDLFFPDHVPGDLSRLVITAPDGSTVAPENAATGKYRSVFDVHLQQQGTYRIALVNQGVFAGYELGGEKKRWRGEAAELDKAIPAGAQHVQVSEASNRVETFVTNGKPSDGALKPGGKGLELVPVTHVTDLVAGEGATFQLLLDGKPAPDLKVTAIAGGTRYRNAQEEIEATTGKDGRFTLTWPHAGMYWVNASTQDGKTSVKQARQRRLSYTAVLEVLPQ</sequence>
<dbReference type="EMBL" id="QGHC01000003">
    <property type="protein sequence ID" value="PWK92120.1"/>
    <property type="molecule type" value="Genomic_DNA"/>
</dbReference>
<feature type="chain" id="PRO_5016381415" evidence="1">
    <location>
        <begin position="24"/>
        <end position="270"/>
    </location>
</feature>
<dbReference type="RefSeq" id="WP_109722691.1">
    <property type="nucleotide sequence ID" value="NZ_MSZV01000005.1"/>
</dbReference>
<name>A0A316IH35_9GAMM</name>
<feature type="signal peptide" evidence="1">
    <location>
        <begin position="1"/>
        <end position="23"/>
    </location>
</feature>
<keyword evidence="3" id="KW-1185">Reference proteome</keyword>
<gene>
    <name evidence="2" type="ORF">C7456_103239</name>
</gene>
<dbReference type="Pfam" id="PF10670">
    <property type="entry name" value="DUF4198"/>
    <property type="match status" value="1"/>
</dbReference>
<evidence type="ECO:0000256" key="1">
    <source>
        <dbReference type="SAM" id="SignalP"/>
    </source>
</evidence>
<dbReference type="AlphaFoldDB" id="A0A316IH35"/>
<evidence type="ECO:0000313" key="3">
    <source>
        <dbReference type="Proteomes" id="UP000245812"/>
    </source>
</evidence>
<dbReference type="OrthoDB" id="5943at2"/>
<dbReference type="InterPro" id="IPR019613">
    <property type="entry name" value="DUF4198"/>
</dbReference>
<proteinExistence type="predicted"/>
<organism evidence="2 3">
    <name type="scientific">Fulvimonas soli</name>
    <dbReference type="NCBI Taxonomy" id="155197"/>
    <lineage>
        <taxon>Bacteria</taxon>
        <taxon>Pseudomonadati</taxon>
        <taxon>Pseudomonadota</taxon>
        <taxon>Gammaproteobacteria</taxon>
        <taxon>Lysobacterales</taxon>
        <taxon>Rhodanobacteraceae</taxon>
        <taxon>Fulvimonas</taxon>
    </lineage>
</organism>
<keyword evidence="1" id="KW-0732">Signal</keyword>
<reference evidence="2 3" key="1">
    <citation type="submission" date="2018-05" db="EMBL/GenBank/DDBJ databases">
        <title>Genomic Encyclopedia of Type Strains, Phase IV (KMG-IV): sequencing the most valuable type-strain genomes for metagenomic binning, comparative biology and taxonomic classification.</title>
        <authorList>
            <person name="Goeker M."/>
        </authorList>
    </citation>
    <scope>NUCLEOTIDE SEQUENCE [LARGE SCALE GENOMIC DNA]</scope>
    <source>
        <strain evidence="2 3">DSM 14263</strain>
    </source>
</reference>
<dbReference type="Proteomes" id="UP000245812">
    <property type="component" value="Unassembled WGS sequence"/>
</dbReference>